<protein>
    <submittedName>
        <fullName evidence="2">Alpha/beta hydrolase</fullName>
    </submittedName>
</protein>
<sequence>MPYYSMTDDTQLHVREVGQGDPVLVLSGLGMQSWQWLPFLQSSKKTHRFIIPDWRGFGGSKHCKIPMHLDAITSHWNDIKCLIEQLELDQFKLIAYSMGASTAMHGMQYGHLSSKLKSYLHIDQTPKISTDFNWSYGLFGQDYFQFIELLQSISDFLAQHQDKQTLAQLEVQPRKQLLNMWLNFIQLQDSNKISPLLFKLALKQPSLQKHLLPIQRLDYMAWYINNYLHHQQDYRKAIIGLDCPTTFFIGAKSTLYPAQGQLEIAERMQNAKSVVFERSGHTPLLTEPFKFGRELQHFLHAN</sequence>
<dbReference type="EMBL" id="JAVIDL010000022">
    <property type="protein sequence ID" value="MDQ8936322.1"/>
    <property type="molecule type" value="Genomic_DNA"/>
</dbReference>
<feature type="domain" description="AB hydrolase-1" evidence="1">
    <location>
        <begin position="22"/>
        <end position="288"/>
    </location>
</feature>
<dbReference type="PANTHER" id="PTHR43798">
    <property type="entry name" value="MONOACYLGLYCEROL LIPASE"/>
    <property type="match status" value="1"/>
</dbReference>
<dbReference type="InterPro" id="IPR050266">
    <property type="entry name" value="AB_hydrolase_sf"/>
</dbReference>
<keyword evidence="2" id="KW-0378">Hydrolase</keyword>
<accession>A0AAW8J9W9</accession>
<dbReference type="RefSeq" id="WP_308981663.1">
    <property type="nucleotide sequence ID" value="NZ_JAVIDL010000022.1"/>
</dbReference>
<dbReference type="AlphaFoldDB" id="A0AAW8J9W9"/>
<evidence type="ECO:0000313" key="2">
    <source>
        <dbReference type="EMBL" id="MDQ8936322.1"/>
    </source>
</evidence>
<evidence type="ECO:0000259" key="1">
    <source>
        <dbReference type="Pfam" id="PF00561"/>
    </source>
</evidence>
<organism evidence="2 3">
    <name type="scientific">Acinetobacter rudis</name>
    <dbReference type="NCBI Taxonomy" id="632955"/>
    <lineage>
        <taxon>Bacteria</taxon>
        <taxon>Pseudomonadati</taxon>
        <taxon>Pseudomonadota</taxon>
        <taxon>Gammaproteobacteria</taxon>
        <taxon>Moraxellales</taxon>
        <taxon>Moraxellaceae</taxon>
        <taxon>Acinetobacter</taxon>
    </lineage>
</organism>
<gene>
    <name evidence="2" type="ORF">RFH47_11405</name>
</gene>
<dbReference type="InterPro" id="IPR000073">
    <property type="entry name" value="AB_hydrolase_1"/>
</dbReference>
<dbReference type="GO" id="GO:0016787">
    <property type="term" value="F:hydrolase activity"/>
    <property type="evidence" value="ECO:0007669"/>
    <property type="project" value="UniProtKB-KW"/>
</dbReference>
<dbReference type="InterPro" id="IPR029058">
    <property type="entry name" value="AB_hydrolase_fold"/>
</dbReference>
<comment type="caution">
    <text evidence="2">The sequence shown here is derived from an EMBL/GenBank/DDBJ whole genome shotgun (WGS) entry which is preliminary data.</text>
</comment>
<reference evidence="2" key="1">
    <citation type="submission" date="2023-08" db="EMBL/GenBank/DDBJ databases">
        <title>Emergence of clinically-relevant ST2 carbapenem-resistant Acinetobacter baumannii strains in hospital sewages in Zhejiang, East of China.</title>
        <authorList>
            <person name="Kaichao C."/>
            <person name="Zhang R."/>
        </authorList>
    </citation>
    <scope>NUCLEOTIDE SEQUENCE</scope>
    <source>
        <strain evidence="2">M-RB-37</strain>
    </source>
</reference>
<evidence type="ECO:0000313" key="3">
    <source>
        <dbReference type="Proteomes" id="UP001243844"/>
    </source>
</evidence>
<dbReference type="Pfam" id="PF00561">
    <property type="entry name" value="Abhydrolase_1"/>
    <property type="match status" value="1"/>
</dbReference>
<dbReference type="Proteomes" id="UP001243844">
    <property type="component" value="Unassembled WGS sequence"/>
</dbReference>
<name>A0AAW8J9W9_9GAMM</name>
<dbReference type="Gene3D" id="3.40.50.1820">
    <property type="entry name" value="alpha/beta hydrolase"/>
    <property type="match status" value="1"/>
</dbReference>
<dbReference type="SUPFAM" id="SSF53474">
    <property type="entry name" value="alpha/beta-Hydrolases"/>
    <property type="match status" value="1"/>
</dbReference>
<proteinExistence type="predicted"/>